<evidence type="ECO:0000256" key="1">
    <source>
        <dbReference type="ARBA" id="ARBA00004479"/>
    </source>
</evidence>
<accession>A0A2P6NV26</accession>
<dbReference type="Proteomes" id="UP000241769">
    <property type="component" value="Unassembled WGS sequence"/>
</dbReference>
<name>A0A2P6NV26_9EUKA</name>
<protein>
    <recommendedName>
        <fullName evidence="8">Dolichyl-diphosphooligosaccharide--protein glycosyltransferase 48 kDa subunit</fullName>
        <shortName evidence="8">Oligosaccharyl transferase 48 kDa subunit</shortName>
    </recommendedName>
</protein>
<evidence type="ECO:0000256" key="3">
    <source>
        <dbReference type="ARBA" id="ARBA00008743"/>
    </source>
</evidence>
<comment type="subunit">
    <text evidence="8">Component of the oligosaccharyltransferase (OST) complex.</text>
</comment>
<evidence type="ECO:0000256" key="2">
    <source>
        <dbReference type="ARBA" id="ARBA00004922"/>
    </source>
</evidence>
<feature type="domain" description="OST48 N-terminal" evidence="9">
    <location>
        <begin position="30"/>
        <end position="278"/>
    </location>
</feature>
<evidence type="ECO:0000259" key="9">
    <source>
        <dbReference type="Pfam" id="PF03345"/>
    </source>
</evidence>
<organism evidence="11 12">
    <name type="scientific">Planoprotostelium fungivorum</name>
    <dbReference type="NCBI Taxonomy" id="1890364"/>
    <lineage>
        <taxon>Eukaryota</taxon>
        <taxon>Amoebozoa</taxon>
        <taxon>Evosea</taxon>
        <taxon>Variosea</taxon>
        <taxon>Cavosteliida</taxon>
        <taxon>Cavosteliaceae</taxon>
        <taxon>Planoprotostelium</taxon>
    </lineage>
</organism>
<evidence type="ECO:0000256" key="6">
    <source>
        <dbReference type="ARBA" id="ARBA00022989"/>
    </source>
</evidence>
<dbReference type="GO" id="GO:0016740">
    <property type="term" value="F:transferase activity"/>
    <property type="evidence" value="ECO:0007669"/>
    <property type="project" value="UniProtKB-KW"/>
</dbReference>
<comment type="similarity">
    <text evidence="3 8">Belongs to the DDOST 48 kDa subunit family.</text>
</comment>
<dbReference type="Pfam" id="PF23358">
    <property type="entry name" value="OST48_MD"/>
    <property type="match status" value="1"/>
</dbReference>
<evidence type="ECO:0000259" key="10">
    <source>
        <dbReference type="Pfam" id="PF23358"/>
    </source>
</evidence>
<keyword evidence="12" id="KW-1185">Reference proteome</keyword>
<dbReference type="PANTHER" id="PTHR10830:SF0">
    <property type="entry name" value="DOLICHYL-DIPHOSPHOOLIGOSACCHARIDE--PROTEIN GLYCOSYLTRANSFERASE 48 KDA SUBUNIT"/>
    <property type="match status" value="1"/>
</dbReference>
<dbReference type="FunCoup" id="A0A2P6NV26">
    <property type="interactions" value="872"/>
</dbReference>
<evidence type="ECO:0000256" key="8">
    <source>
        <dbReference type="RuleBase" id="RU361142"/>
    </source>
</evidence>
<dbReference type="GO" id="GO:0018279">
    <property type="term" value="P:protein N-linked glycosylation via asparagine"/>
    <property type="evidence" value="ECO:0007669"/>
    <property type="project" value="UniProtKB-UniRule"/>
</dbReference>
<reference evidence="11 12" key="1">
    <citation type="journal article" date="2018" name="Genome Biol. Evol.">
        <title>Multiple Roots of Fruiting Body Formation in Amoebozoa.</title>
        <authorList>
            <person name="Hillmann F."/>
            <person name="Forbes G."/>
            <person name="Novohradska S."/>
            <person name="Ferling I."/>
            <person name="Riege K."/>
            <person name="Groth M."/>
            <person name="Westermann M."/>
            <person name="Marz M."/>
            <person name="Spaller T."/>
            <person name="Winckler T."/>
            <person name="Schaap P."/>
            <person name="Glockner G."/>
        </authorList>
    </citation>
    <scope>NUCLEOTIDE SEQUENCE [LARGE SCALE GENOMIC DNA]</scope>
    <source>
        <strain evidence="11 12">Jena</strain>
    </source>
</reference>
<dbReference type="PANTHER" id="PTHR10830">
    <property type="entry name" value="DOLICHYL-DIPHOSPHOOLIGOSACCHARIDE--PROTEIN GLYCOSYLTRANSFERASE 48 KDA SUBUNIT"/>
    <property type="match status" value="1"/>
</dbReference>
<dbReference type="InParanoid" id="A0A2P6NV26"/>
<comment type="subcellular location">
    <subcellularLocation>
        <location evidence="8">Endoplasmic reticulum membrane</location>
        <topology evidence="8">Single-pass type I membrane protein</topology>
    </subcellularLocation>
    <subcellularLocation>
        <location evidence="1">Membrane</location>
        <topology evidence="1">Single-pass type I membrane protein</topology>
    </subcellularLocation>
</comment>
<dbReference type="STRING" id="1890364.A0A2P6NV26"/>
<sequence length="426" mass="47161">MHNRGIIGLTALFLILTVGIFAQSPAGQKRVLAVLDSDTIKSSHSHFFDNLIADGFKIDYTLASSKANFLKYGVYNYEHLILFAPHSEEFAGLDAEAILEFVDQGGNVLVAADSDASDAIKAIASDCNIELDQSGAQVIDHHFYETHGDDGTHSLIAADNLISDEVVVGSKVSSPVLFKGIGMDVLEDVPLIFPILSGSSFSYSHNPSSPVKKLHVAGKKTALVAALQARNNARILFSGSLDLFGNKFFGARVKPSSTGKEHLRSGNEEFSKAVTLWTFQERGAIRTSEATHHIKGETTAPSIYTIRDEITYSLNIEEWKDGKWVPFQSDDVQLEFIMLDPYLRIPLKADGRGNFSTDFIAPDVYGVEFHKRGYGFVNVASQVPVRPYRHTQYERFIASAYPYYASAISMMVGLWVFSWFFLYTKE</sequence>
<feature type="signal peptide" evidence="8">
    <location>
        <begin position="1"/>
        <end position="22"/>
    </location>
</feature>
<dbReference type="EMBL" id="MDYQ01000017">
    <property type="protein sequence ID" value="PRP87822.1"/>
    <property type="molecule type" value="Genomic_DNA"/>
</dbReference>
<keyword evidence="4 8" id="KW-0812">Transmembrane</keyword>
<dbReference type="InterPro" id="IPR055459">
    <property type="entry name" value="OST48_MD"/>
</dbReference>
<comment type="pathway">
    <text evidence="2 8">Protein modification; protein glycosylation.</text>
</comment>
<dbReference type="Pfam" id="PF03345">
    <property type="entry name" value="OST48_N"/>
    <property type="match status" value="1"/>
</dbReference>
<comment type="caution">
    <text evidence="11">The sequence shown here is derived from an EMBL/GenBank/DDBJ whole genome shotgun (WGS) entry which is preliminary data.</text>
</comment>
<keyword evidence="11" id="KW-0808">Transferase</keyword>
<keyword evidence="7 8" id="KW-0472">Membrane</keyword>
<dbReference type="AlphaFoldDB" id="A0A2P6NV26"/>
<keyword evidence="5 8" id="KW-0256">Endoplasmic reticulum</keyword>
<feature type="transmembrane region" description="Helical" evidence="8">
    <location>
        <begin position="401"/>
        <end position="423"/>
    </location>
</feature>
<feature type="chain" id="PRO_5015021876" description="Dolichyl-diphosphooligosaccharide--protein glycosyltransferase 48 kDa subunit" evidence="8">
    <location>
        <begin position="23"/>
        <end position="426"/>
    </location>
</feature>
<feature type="domain" description="OST48 middle" evidence="10">
    <location>
        <begin position="292"/>
        <end position="425"/>
    </location>
</feature>
<dbReference type="InterPro" id="IPR055457">
    <property type="entry name" value="OST48_N"/>
</dbReference>
<gene>
    <name evidence="11" type="ORF">PROFUN_04296</name>
</gene>
<dbReference type="InterPro" id="IPR005013">
    <property type="entry name" value="DDOST_48_kDa_subunit"/>
</dbReference>
<keyword evidence="6 8" id="KW-1133">Transmembrane helix</keyword>
<dbReference type="OrthoDB" id="29105at2759"/>
<dbReference type="UniPathway" id="UPA00378"/>
<keyword evidence="8" id="KW-0732">Signal</keyword>
<comment type="function">
    <text evidence="8">Subunit of the oligosaccharyl transferase (OST) complex that catalyzes the initial transfer of a defined glycan (Glc(3)Man(9)GlcNAc(2) in eukaryotes) from the lipid carrier dolichol-pyrophosphate to an asparagine residue within an Asn-X-Ser/Thr consensus motif in nascent polypeptide chains, the first step in protein N-glycosylation. N-glycosylation occurs cotranslationally and the complex associates with the Sec61 complex at the channel-forming translocon complex that mediates protein translocation across the endoplasmic reticulum (ER).</text>
</comment>
<evidence type="ECO:0000256" key="5">
    <source>
        <dbReference type="ARBA" id="ARBA00022824"/>
    </source>
</evidence>
<evidence type="ECO:0000256" key="7">
    <source>
        <dbReference type="ARBA" id="ARBA00023136"/>
    </source>
</evidence>
<dbReference type="GO" id="GO:0008250">
    <property type="term" value="C:oligosaccharyltransferase complex"/>
    <property type="evidence" value="ECO:0007669"/>
    <property type="project" value="TreeGrafter"/>
</dbReference>
<evidence type="ECO:0000313" key="11">
    <source>
        <dbReference type="EMBL" id="PRP87822.1"/>
    </source>
</evidence>
<evidence type="ECO:0000256" key="4">
    <source>
        <dbReference type="ARBA" id="ARBA00022692"/>
    </source>
</evidence>
<proteinExistence type="inferred from homology"/>
<evidence type="ECO:0000313" key="12">
    <source>
        <dbReference type="Proteomes" id="UP000241769"/>
    </source>
</evidence>